<proteinExistence type="predicted"/>
<dbReference type="InterPro" id="IPR054817">
    <property type="entry name" value="Glycosyl_F510_1955-like"/>
</dbReference>
<keyword evidence="3" id="KW-1185">Reference proteome</keyword>
<feature type="signal peptide" evidence="1">
    <location>
        <begin position="1"/>
        <end position="27"/>
    </location>
</feature>
<dbReference type="Proteomes" id="UP000317998">
    <property type="component" value="Unassembled WGS sequence"/>
</dbReference>
<protein>
    <recommendedName>
        <fullName evidence="4">BNR/Asp-box repeat protein</fullName>
    </recommendedName>
</protein>
<dbReference type="OrthoDB" id="9764804at2"/>
<evidence type="ECO:0008006" key="4">
    <source>
        <dbReference type="Google" id="ProtNLM"/>
    </source>
</evidence>
<reference evidence="2 3" key="1">
    <citation type="submission" date="2019-06" db="EMBL/GenBank/DDBJ databases">
        <title>Sequencing the genomes of 1000 actinobacteria strains.</title>
        <authorList>
            <person name="Klenk H.-P."/>
        </authorList>
    </citation>
    <scope>NUCLEOTIDE SEQUENCE [LARGE SCALE GENOMIC DNA]</scope>
    <source>
        <strain evidence="2 3">DSM 26477</strain>
    </source>
</reference>
<dbReference type="AlphaFoldDB" id="A0A542YH59"/>
<dbReference type="PROSITE" id="PS51257">
    <property type="entry name" value="PROKAR_LIPOPROTEIN"/>
    <property type="match status" value="1"/>
</dbReference>
<evidence type="ECO:0000313" key="2">
    <source>
        <dbReference type="EMBL" id="TQL47430.1"/>
    </source>
</evidence>
<feature type="chain" id="PRO_5022146741" description="BNR/Asp-box repeat protein" evidence="1">
    <location>
        <begin position="28"/>
        <end position="297"/>
    </location>
</feature>
<organism evidence="2 3">
    <name type="scientific">Homoserinimonas aerilata</name>
    <dbReference type="NCBI Taxonomy" id="1162970"/>
    <lineage>
        <taxon>Bacteria</taxon>
        <taxon>Bacillati</taxon>
        <taxon>Actinomycetota</taxon>
        <taxon>Actinomycetes</taxon>
        <taxon>Micrococcales</taxon>
        <taxon>Microbacteriaceae</taxon>
        <taxon>Homoserinimonas</taxon>
    </lineage>
</organism>
<name>A0A542YH59_9MICO</name>
<dbReference type="InterPro" id="IPR015943">
    <property type="entry name" value="WD40/YVTN_repeat-like_dom_sf"/>
</dbReference>
<dbReference type="EMBL" id="VFOM01000001">
    <property type="protein sequence ID" value="TQL47430.1"/>
    <property type="molecule type" value="Genomic_DNA"/>
</dbReference>
<dbReference type="SUPFAM" id="SSF110296">
    <property type="entry name" value="Oligoxyloglucan reducing end-specific cellobiohydrolase"/>
    <property type="match status" value="1"/>
</dbReference>
<dbReference type="RefSeq" id="WP_141879678.1">
    <property type="nucleotide sequence ID" value="NZ_VFOM01000001.1"/>
</dbReference>
<evidence type="ECO:0000256" key="1">
    <source>
        <dbReference type="SAM" id="SignalP"/>
    </source>
</evidence>
<dbReference type="NCBIfam" id="NF045728">
    <property type="entry name" value="glycosyl_F510_1955"/>
    <property type="match status" value="1"/>
</dbReference>
<evidence type="ECO:0000313" key="3">
    <source>
        <dbReference type="Proteomes" id="UP000317998"/>
    </source>
</evidence>
<gene>
    <name evidence="2" type="ORF">FB562_0490</name>
</gene>
<dbReference type="Gene3D" id="2.130.10.10">
    <property type="entry name" value="YVTN repeat-like/Quinoprotein amine dehydrogenase"/>
    <property type="match status" value="1"/>
</dbReference>
<keyword evidence="1" id="KW-0732">Signal</keyword>
<sequence length="297" mass="30544">MSGRSRIGVSVLAGAAAAALLSGCSTAATEPVPAPADVAAAFEHIHGLEVDPESGALLVATHGGIFQLTEAADGTELSGPLGGLDIDAMGFTLNNGVAYASGHPGPGTPDTFGSPHLGLIRSPDLGRSWVNVSLTGTTDFHDLTISLGHHKRIYGLDSSSGTVRKTDDGQTWTDGAALAARDILAPDENPDLLYATTEEGLSVSTDGGESFILDRLAPLLYLIASGGDDWLVGIDVDGTLWYQPLEGGPWSQGGVTDGVPQAMTVDAANGRVIIADDRGIVATDDYGDTWEVLRPAE</sequence>
<accession>A0A542YH59</accession>
<comment type="caution">
    <text evidence="2">The sequence shown here is derived from an EMBL/GenBank/DDBJ whole genome shotgun (WGS) entry which is preliminary data.</text>
</comment>